<evidence type="ECO:0000313" key="3">
    <source>
        <dbReference type="Proteomes" id="UP000294498"/>
    </source>
</evidence>
<feature type="signal peptide" evidence="1">
    <location>
        <begin position="1"/>
        <end position="23"/>
    </location>
</feature>
<protein>
    <recommendedName>
        <fullName evidence="4">Lipoprotein</fullName>
    </recommendedName>
</protein>
<gene>
    <name evidence="2" type="ORF">EDB95_0237</name>
</gene>
<keyword evidence="1" id="KW-0732">Signal</keyword>
<sequence length="109" mass="12850">MKTKIFTTMLMAAGLLITTSSFADGHFAQTHPRRDQVNDRLGNQYGRIDRKVDDGRMSRAEAFKLHREDHDVRMEERSMARLDHGHITRGDQRLLNHQENHISRQIYRH</sequence>
<dbReference type="OrthoDB" id="1494853at2"/>
<organism evidence="2 3">
    <name type="scientific">Dinghuibacter silviterrae</name>
    <dbReference type="NCBI Taxonomy" id="1539049"/>
    <lineage>
        <taxon>Bacteria</taxon>
        <taxon>Pseudomonadati</taxon>
        <taxon>Bacteroidota</taxon>
        <taxon>Chitinophagia</taxon>
        <taxon>Chitinophagales</taxon>
        <taxon>Chitinophagaceae</taxon>
        <taxon>Dinghuibacter</taxon>
    </lineage>
</organism>
<reference evidence="2 3" key="1">
    <citation type="submission" date="2019-03" db="EMBL/GenBank/DDBJ databases">
        <title>Genomic Encyclopedia of Type Strains, Phase IV (KMG-IV): sequencing the most valuable type-strain genomes for metagenomic binning, comparative biology and taxonomic classification.</title>
        <authorList>
            <person name="Goeker M."/>
        </authorList>
    </citation>
    <scope>NUCLEOTIDE SEQUENCE [LARGE SCALE GENOMIC DNA]</scope>
    <source>
        <strain evidence="2 3">DSM 100059</strain>
    </source>
</reference>
<dbReference type="RefSeq" id="WP_133989756.1">
    <property type="nucleotide sequence ID" value="NZ_SODV01000001.1"/>
</dbReference>
<name>A0A4R8DN58_9BACT</name>
<evidence type="ECO:0000313" key="2">
    <source>
        <dbReference type="EMBL" id="TDW99228.1"/>
    </source>
</evidence>
<dbReference type="Proteomes" id="UP000294498">
    <property type="component" value="Unassembled WGS sequence"/>
</dbReference>
<accession>A0A4R8DN58</accession>
<evidence type="ECO:0008006" key="4">
    <source>
        <dbReference type="Google" id="ProtNLM"/>
    </source>
</evidence>
<proteinExistence type="predicted"/>
<dbReference type="AlphaFoldDB" id="A0A4R8DN58"/>
<comment type="caution">
    <text evidence="2">The sequence shown here is derived from an EMBL/GenBank/DDBJ whole genome shotgun (WGS) entry which is preliminary data.</text>
</comment>
<keyword evidence="3" id="KW-1185">Reference proteome</keyword>
<dbReference type="EMBL" id="SODV01000001">
    <property type="protein sequence ID" value="TDW99228.1"/>
    <property type="molecule type" value="Genomic_DNA"/>
</dbReference>
<evidence type="ECO:0000256" key="1">
    <source>
        <dbReference type="SAM" id="SignalP"/>
    </source>
</evidence>
<feature type="chain" id="PRO_5020510884" description="Lipoprotein" evidence="1">
    <location>
        <begin position="24"/>
        <end position="109"/>
    </location>
</feature>